<keyword evidence="6" id="KW-1185">Reference proteome</keyword>
<keyword evidence="1 2" id="KW-0694">RNA-binding</keyword>
<evidence type="ECO:0000256" key="2">
    <source>
        <dbReference type="PROSITE-ProRule" id="PRU00176"/>
    </source>
</evidence>
<dbReference type="Pfam" id="PF00076">
    <property type="entry name" value="RRM_1"/>
    <property type="match status" value="1"/>
</dbReference>
<accession>T1JRP0</accession>
<dbReference type="Proteomes" id="UP000015104">
    <property type="component" value="Unassembled WGS sequence"/>
</dbReference>
<feature type="region of interest" description="Disordered" evidence="3">
    <location>
        <begin position="217"/>
        <end position="243"/>
    </location>
</feature>
<dbReference type="InterPro" id="IPR000504">
    <property type="entry name" value="RRM_dom"/>
</dbReference>
<reference evidence="5" key="2">
    <citation type="submission" date="2015-06" db="UniProtKB">
        <authorList>
            <consortium name="EnsemblMetazoa"/>
        </authorList>
    </citation>
    <scope>IDENTIFICATION</scope>
</reference>
<feature type="compositionally biased region" description="Low complexity" evidence="3">
    <location>
        <begin position="233"/>
        <end position="243"/>
    </location>
</feature>
<organism evidence="5 6">
    <name type="scientific">Tetranychus urticae</name>
    <name type="common">Two-spotted spider mite</name>
    <dbReference type="NCBI Taxonomy" id="32264"/>
    <lineage>
        <taxon>Eukaryota</taxon>
        <taxon>Metazoa</taxon>
        <taxon>Ecdysozoa</taxon>
        <taxon>Arthropoda</taxon>
        <taxon>Chelicerata</taxon>
        <taxon>Arachnida</taxon>
        <taxon>Acari</taxon>
        <taxon>Acariformes</taxon>
        <taxon>Trombidiformes</taxon>
        <taxon>Prostigmata</taxon>
        <taxon>Eleutherengona</taxon>
        <taxon>Raphignathae</taxon>
        <taxon>Tetranychoidea</taxon>
        <taxon>Tetranychidae</taxon>
        <taxon>Tetranychus</taxon>
    </lineage>
</organism>
<dbReference type="InterPro" id="IPR012677">
    <property type="entry name" value="Nucleotide-bd_a/b_plait_sf"/>
</dbReference>
<dbReference type="STRING" id="32264.T1JRP0"/>
<dbReference type="HOGENOM" id="CLU_1091183_0_0_1"/>
<protein>
    <recommendedName>
        <fullName evidence="4">RRM domain-containing protein</fullName>
    </recommendedName>
</protein>
<evidence type="ECO:0000313" key="5">
    <source>
        <dbReference type="EnsemblMetazoa" id="tetur01g07610.1"/>
    </source>
</evidence>
<dbReference type="AlphaFoldDB" id="T1JRP0"/>
<dbReference type="InterPro" id="IPR035979">
    <property type="entry name" value="RBD_domain_sf"/>
</dbReference>
<evidence type="ECO:0000313" key="6">
    <source>
        <dbReference type="Proteomes" id="UP000015104"/>
    </source>
</evidence>
<dbReference type="EMBL" id="CAEY01000449">
    <property type="status" value="NOT_ANNOTATED_CDS"/>
    <property type="molecule type" value="Genomic_DNA"/>
</dbReference>
<dbReference type="PROSITE" id="PS50102">
    <property type="entry name" value="RRM"/>
    <property type="match status" value="1"/>
</dbReference>
<dbReference type="eggNOG" id="KOG0112">
    <property type="taxonomic scope" value="Eukaryota"/>
</dbReference>
<sequence>MNIIQKLRELYLLIDIKKQGTSTYAFIQYSDISSVVKGMRKLDGENLGANRIKLGFGKSMPTNCVWLHGISESTSDKCLFRQCSRFGTVVSLTVDRERGKCLVCYESVESASNAVTDLKGRLFNGRRLQVDFASRECQKLFFEKSYLSQWSKYPEYPDVLIPLDTSDVIKVNNKKLFSSTSGSVKSKTGIGVHGAKETSAIPLKTVDATSSMINRSLTDPRRQSSTVHHHLNSLSSSEVPTSSTPTSTVVIILRL</sequence>
<dbReference type="Gene3D" id="3.30.70.330">
    <property type="match status" value="1"/>
</dbReference>
<dbReference type="PANTHER" id="PTHR23189">
    <property type="entry name" value="RNA RECOGNITION MOTIF-CONTAINING"/>
    <property type="match status" value="1"/>
</dbReference>
<evidence type="ECO:0000256" key="1">
    <source>
        <dbReference type="ARBA" id="ARBA00022884"/>
    </source>
</evidence>
<feature type="domain" description="RRM" evidence="4">
    <location>
        <begin position="63"/>
        <end position="135"/>
    </location>
</feature>
<name>T1JRP0_TETUR</name>
<dbReference type="EnsemblMetazoa" id="tetur01g07610.1">
    <property type="protein sequence ID" value="tetur01g07610.1"/>
    <property type="gene ID" value="tetur01g07610"/>
</dbReference>
<proteinExistence type="predicted"/>
<dbReference type="SUPFAM" id="SSF54928">
    <property type="entry name" value="RNA-binding domain, RBD"/>
    <property type="match status" value="1"/>
</dbReference>
<dbReference type="GO" id="GO:0003723">
    <property type="term" value="F:RNA binding"/>
    <property type="evidence" value="ECO:0007669"/>
    <property type="project" value="UniProtKB-UniRule"/>
</dbReference>
<dbReference type="SMART" id="SM00360">
    <property type="entry name" value="RRM"/>
    <property type="match status" value="1"/>
</dbReference>
<evidence type="ECO:0000259" key="4">
    <source>
        <dbReference type="PROSITE" id="PS50102"/>
    </source>
</evidence>
<evidence type="ECO:0000256" key="3">
    <source>
        <dbReference type="SAM" id="MobiDB-lite"/>
    </source>
</evidence>
<reference evidence="6" key="1">
    <citation type="submission" date="2011-08" db="EMBL/GenBank/DDBJ databases">
        <authorList>
            <person name="Rombauts S."/>
        </authorList>
    </citation>
    <scope>NUCLEOTIDE SEQUENCE</scope>
    <source>
        <strain evidence="6">London</strain>
    </source>
</reference>